<proteinExistence type="predicted"/>
<evidence type="ECO:0000313" key="1">
    <source>
        <dbReference type="EMBL" id="MBD2772830.1"/>
    </source>
</evidence>
<dbReference type="Proteomes" id="UP000629098">
    <property type="component" value="Unassembled WGS sequence"/>
</dbReference>
<dbReference type="EMBL" id="JACXAE010000046">
    <property type="protein sequence ID" value="MBD2772830.1"/>
    <property type="molecule type" value="Genomic_DNA"/>
</dbReference>
<dbReference type="AlphaFoldDB" id="A0A8J7CDI8"/>
<accession>A0A8J7CDI8</accession>
<gene>
    <name evidence="1" type="ORF">ICL16_12290</name>
</gene>
<reference evidence="1" key="1">
    <citation type="submission" date="2020-09" db="EMBL/GenBank/DDBJ databases">
        <title>Iningainema tapete sp. nov. (Scytonemataceae, Cyanobacteria) from greenhouses in central Florida (USA) produces two types of nodularin with biosynthetic potential for microcystin-LR and anabaenopeptins.</title>
        <authorList>
            <person name="Berthold D.E."/>
            <person name="Lefler F.W."/>
            <person name="Huang I.-S."/>
            <person name="Abdulla H."/>
            <person name="Zimba P.V."/>
            <person name="Laughinghouse H.D. IV."/>
        </authorList>
    </citation>
    <scope>NUCLEOTIDE SEQUENCE</scope>
    <source>
        <strain evidence="1">BLCCT55</strain>
    </source>
</reference>
<comment type="caution">
    <text evidence="1">The sequence shown here is derived from an EMBL/GenBank/DDBJ whole genome shotgun (WGS) entry which is preliminary data.</text>
</comment>
<name>A0A8J7CDI8_9CYAN</name>
<organism evidence="1 2">
    <name type="scientific">Iningainema tapete BLCC-T55</name>
    <dbReference type="NCBI Taxonomy" id="2748662"/>
    <lineage>
        <taxon>Bacteria</taxon>
        <taxon>Bacillati</taxon>
        <taxon>Cyanobacteriota</taxon>
        <taxon>Cyanophyceae</taxon>
        <taxon>Nostocales</taxon>
        <taxon>Scytonemataceae</taxon>
        <taxon>Iningainema tapete</taxon>
    </lineage>
</organism>
<protein>
    <submittedName>
        <fullName evidence="1">DUF2993 domain-containing protein</fullName>
    </submittedName>
</protein>
<sequence length="232" mass="25672">MVHPDKSLLKIRVVTNLLTQALKLWLKTQVESVSHLEVEIRASDRQILSGCVPWVCIFAQNAVYQGIHLTKIQLVAENIRINMGSVLKGQPLRLLEKVPVLAELNQTEEDLNASLASEILATGLNDALVKFLPELSSKSKSIIWQKVNLAQNQAVLTATTTSKHDTEVEIGVSLDLLSGCELQLNLIQASSGTISLNQNHQHYINLGSDVDIEYLTLLPKRLECRGKININP</sequence>
<evidence type="ECO:0000313" key="2">
    <source>
        <dbReference type="Proteomes" id="UP000629098"/>
    </source>
</evidence>
<dbReference type="Pfam" id="PF11209">
    <property type="entry name" value="LmeA"/>
    <property type="match status" value="1"/>
</dbReference>
<dbReference type="RefSeq" id="WP_190827898.1">
    <property type="nucleotide sequence ID" value="NZ_CAWPPI010000046.1"/>
</dbReference>
<dbReference type="InterPro" id="IPR021373">
    <property type="entry name" value="DUF2993"/>
</dbReference>
<keyword evidence="2" id="KW-1185">Reference proteome</keyword>